<name>A0A9W9MHN3_9EURO</name>
<sequence length="188" mass="19370">MPSFRNLLLPITFSLAAITTAATCPQNWLEQTVSQDDSKCCYGNMVMDDNDTYCCVYNLNPALQPSSVSIATTTNTNFEDSWSTADYCFTKIPFTASNYSDLVSSASSKVEAGATAIATNEAIFTTAGSTSTSTSTSTSGTSSGTSSSMSSKTSPGSAATTSNAAMPIATAQEMVLGGAAIVVGLFVL</sequence>
<organism evidence="3 4">
    <name type="scientific">Penicillium cinerascens</name>
    <dbReference type="NCBI Taxonomy" id="70096"/>
    <lineage>
        <taxon>Eukaryota</taxon>
        <taxon>Fungi</taxon>
        <taxon>Dikarya</taxon>
        <taxon>Ascomycota</taxon>
        <taxon>Pezizomycotina</taxon>
        <taxon>Eurotiomycetes</taxon>
        <taxon>Eurotiomycetidae</taxon>
        <taxon>Eurotiales</taxon>
        <taxon>Aspergillaceae</taxon>
        <taxon>Penicillium</taxon>
    </lineage>
</organism>
<proteinExistence type="predicted"/>
<dbReference type="AlphaFoldDB" id="A0A9W9MHN3"/>
<keyword evidence="2" id="KW-0732">Signal</keyword>
<feature type="chain" id="PRO_5040856668" description="Extracellular membrane protein CFEM domain-containing protein" evidence="2">
    <location>
        <begin position="23"/>
        <end position="188"/>
    </location>
</feature>
<dbReference type="OrthoDB" id="4368991at2759"/>
<feature type="region of interest" description="Disordered" evidence="1">
    <location>
        <begin position="128"/>
        <end position="161"/>
    </location>
</feature>
<reference evidence="3" key="2">
    <citation type="journal article" date="2023" name="IMA Fungus">
        <title>Comparative genomic study of the Penicillium genus elucidates a diverse pangenome and 15 lateral gene transfer events.</title>
        <authorList>
            <person name="Petersen C."/>
            <person name="Sorensen T."/>
            <person name="Nielsen M.R."/>
            <person name="Sondergaard T.E."/>
            <person name="Sorensen J.L."/>
            <person name="Fitzpatrick D.A."/>
            <person name="Frisvad J.C."/>
            <person name="Nielsen K.L."/>
        </authorList>
    </citation>
    <scope>NUCLEOTIDE SEQUENCE</scope>
    <source>
        <strain evidence="3">IBT 15544</strain>
    </source>
</reference>
<evidence type="ECO:0000256" key="2">
    <source>
        <dbReference type="SAM" id="SignalP"/>
    </source>
</evidence>
<dbReference type="Proteomes" id="UP001150904">
    <property type="component" value="Unassembled WGS sequence"/>
</dbReference>
<evidence type="ECO:0000256" key="1">
    <source>
        <dbReference type="SAM" id="MobiDB-lite"/>
    </source>
</evidence>
<evidence type="ECO:0000313" key="3">
    <source>
        <dbReference type="EMBL" id="KAJ5201503.1"/>
    </source>
</evidence>
<evidence type="ECO:0008006" key="5">
    <source>
        <dbReference type="Google" id="ProtNLM"/>
    </source>
</evidence>
<reference evidence="3" key="1">
    <citation type="submission" date="2022-12" db="EMBL/GenBank/DDBJ databases">
        <authorList>
            <person name="Petersen C."/>
        </authorList>
    </citation>
    <scope>NUCLEOTIDE SEQUENCE</scope>
    <source>
        <strain evidence="3">IBT 15544</strain>
    </source>
</reference>
<dbReference type="GeneID" id="83180529"/>
<feature type="compositionally biased region" description="Low complexity" evidence="1">
    <location>
        <begin position="128"/>
        <end position="157"/>
    </location>
</feature>
<evidence type="ECO:0000313" key="4">
    <source>
        <dbReference type="Proteomes" id="UP001150904"/>
    </source>
</evidence>
<feature type="signal peptide" evidence="2">
    <location>
        <begin position="1"/>
        <end position="22"/>
    </location>
</feature>
<dbReference type="EMBL" id="JAPQKR010000013">
    <property type="protein sequence ID" value="KAJ5201503.1"/>
    <property type="molecule type" value="Genomic_DNA"/>
</dbReference>
<keyword evidence="4" id="KW-1185">Reference proteome</keyword>
<protein>
    <recommendedName>
        <fullName evidence="5">Extracellular membrane protein CFEM domain-containing protein</fullName>
    </recommendedName>
</protein>
<dbReference type="RefSeq" id="XP_058307419.1">
    <property type="nucleotide sequence ID" value="XM_058453228.1"/>
</dbReference>
<accession>A0A9W9MHN3</accession>
<gene>
    <name evidence="3" type="ORF">N7498_006166</name>
</gene>
<comment type="caution">
    <text evidence="3">The sequence shown here is derived from an EMBL/GenBank/DDBJ whole genome shotgun (WGS) entry which is preliminary data.</text>
</comment>